<organism evidence="3 4">
    <name type="scientific">Merdimmobilis hominis</name>
    <dbReference type="NCBI Taxonomy" id="2897707"/>
    <lineage>
        <taxon>Bacteria</taxon>
        <taxon>Bacillati</taxon>
        <taxon>Bacillota</taxon>
        <taxon>Clostridia</taxon>
        <taxon>Eubacteriales</taxon>
        <taxon>Oscillospiraceae</taxon>
        <taxon>Merdimmobilis</taxon>
    </lineage>
</organism>
<feature type="compositionally biased region" description="Polar residues" evidence="1">
    <location>
        <begin position="159"/>
        <end position="175"/>
    </location>
</feature>
<protein>
    <submittedName>
        <fullName evidence="3">Uncharacterized protein</fullName>
    </submittedName>
</protein>
<proteinExistence type="predicted"/>
<evidence type="ECO:0000256" key="1">
    <source>
        <dbReference type="SAM" id="MobiDB-lite"/>
    </source>
</evidence>
<name>A0A939BEB9_9FIRM</name>
<keyword evidence="4" id="KW-1185">Reference proteome</keyword>
<reference evidence="3" key="1">
    <citation type="submission" date="2020-08" db="EMBL/GenBank/DDBJ databases">
        <authorList>
            <person name="Cejkova D."/>
            <person name="Kubasova T."/>
            <person name="Jahodarova E."/>
            <person name="Rychlik I."/>
        </authorList>
    </citation>
    <scope>NUCLEOTIDE SEQUENCE</scope>
    <source>
        <strain evidence="3">An559</strain>
    </source>
</reference>
<feature type="transmembrane region" description="Helical" evidence="2">
    <location>
        <begin position="20"/>
        <end position="42"/>
    </location>
</feature>
<dbReference type="Proteomes" id="UP000774750">
    <property type="component" value="Unassembled WGS sequence"/>
</dbReference>
<keyword evidence="2" id="KW-0812">Transmembrane</keyword>
<dbReference type="EMBL" id="JACJKY010000012">
    <property type="protein sequence ID" value="MBM6921160.1"/>
    <property type="molecule type" value="Genomic_DNA"/>
</dbReference>
<comment type="caution">
    <text evidence="3">The sequence shown here is derived from an EMBL/GenBank/DDBJ whole genome shotgun (WGS) entry which is preliminary data.</text>
</comment>
<sequence>MLVKGKKRSAKKAPGISRKVMVILTALVIGVVCYSVTVYAWFQANIANSGNVITAATFGLNVAIEDETSAGDGVYSLDANKKYTITLTRTGEADGYCVIEGNNDTWYTAVIETDAPFTFTFIPEAAGDYSFTASWGTPPEDADLIKDGSTVGKLVTDKPSGTLTKPQGSASSEKPNTNASTAESSEENVSSESSVSSSEKTESAVSEEVQTSEETMVSTGQESSNEAE</sequence>
<reference evidence="3" key="2">
    <citation type="journal article" date="2021" name="Sci. Rep.">
        <title>The distribution of antibiotic resistance genes in chicken gut microbiota commensals.</title>
        <authorList>
            <person name="Juricova H."/>
            <person name="Matiasovicova J."/>
            <person name="Kubasova T."/>
            <person name="Cejkova D."/>
            <person name="Rychlik I."/>
        </authorList>
    </citation>
    <scope>NUCLEOTIDE SEQUENCE</scope>
    <source>
        <strain evidence="3">An559</strain>
    </source>
</reference>
<evidence type="ECO:0000313" key="3">
    <source>
        <dbReference type="EMBL" id="MBM6921160.1"/>
    </source>
</evidence>
<gene>
    <name evidence="3" type="ORF">H6A12_08340</name>
</gene>
<feature type="compositionally biased region" description="Low complexity" evidence="1">
    <location>
        <begin position="176"/>
        <end position="208"/>
    </location>
</feature>
<keyword evidence="2" id="KW-0472">Membrane</keyword>
<feature type="compositionally biased region" description="Polar residues" evidence="1">
    <location>
        <begin position="212"/>
        <end position="228"/>
    </location>
</feature>
<evidence type="ECO:0000256" key="2">
    <source>
        <dbReference type="SAM" id="Phobius"/>
    </source>
</evidence>
<dbReference type="RefSeq" id="WP_204446788.1">
    <property type="nucleotide sequence ID" value="NZ_JACJKY010000012.1"/>
</dbReference>
<feature type="region of interest" description="Disordered" evidence="1">
    <location>
        <begin position="150"/>
        <end position="228"/>
    </location>
</feature>
<evidence type="ECO:0000313" key="4">
    <source>
        <dbReference type="Proteomes" id="UP000774750"/>
    </source>
</evidence>
<accession>A0A939BEB9</accession>
<keyword evidence="2" id="KW-1133">Transmembrane helix</keyword>
<dbReference type="AlphaFoldDB" id="A0A939BEB9"/>